<keyword evidence="2" id="KW-1185">Reference proteome</keyword>
<evidence type="ECO:0000313" key="1">
    <source>
        <dbReference type="EMBL" id="TCU88365.1"/>
    </source>
</evidence>
<dbReference type="EMBL" id="SMBU01000040">
    <property type="protein sequence ID" value="TCU88365.1"/>
    <property type="molecule type" value="Genomic_DNA"/>
</dbReference>
<reference evidence="1 2" key="1">
    <citation type="submission" date="2019-03" db="EMBL/GenBank/DDBJ databases">
        <title>Genomic Encyclopedia of Type Strains, Phase IV (KMG-IV): sequencing the most valuable type-strain genomes for metagenomic binning, comparative biology and taxonomic classification.</title>
        <authorList>
            <person name="Goeker M."/>
        </authorList>
    </citation>
    <scope>NUCLEOTIDE SEQUENCE [LARGE SCALE GENOMIC DNA]</scope>
    <source>
        <strain evidence="1 2">DSM 654</strain>
    </source>
</reference>
<organism evidence="1 2">
    <name type="scientific">Roseateles saccharophilus</name>
    <name type="common">Pseudomonas saccharophila</name>
    <dbReference type="NCBI Taxonomy" id="304"/>
    <lineage>
        <taxon>Bacteria</taxon>
        <taxon>Pseudomonadati</taxon>
        <taxon>Pseudomonadota</taxon>
        <taxon>Betaproteobacteria</taxon>
        <taxon>Burkholderiales</taxon>
        <taxon>Sphaerotilaceae</taxon>
        <taxon>Roseateles</taxon>
    </lineage>
</organism>
<dbReference type="AlphaFoldDB" id="A0A4R3UIG3"/>
<evidence type="ECO:0000313" key="2">
    <source>
        <dbReference type="Proteomes" id="UP000295110"/>
    </source>
</evidence>
<dbReference type="Proteomes" id="UP000295110">
    <property type="component" value="Unassembled WGS sequence"/>
</dbReference>
<comment type="caution">
    <text evidence="1">The sequence shown here is derived from an EMBL/GenBank/DDBJ whole genome shotgun (WGS) entry which is preliminary data.</text>
</comment>
<proteinExistence type="predicted"/>
<name>A0A4R3UIG3_ROSSA</name>
<protein>
    <submittedName>
        <fullName evidence="1">Uncharacterized protein</fullName>
    </submittedName>
</protein>
<gene>
    <name evidence="1" type="ORF">EV671_104036</name>
</gene>
<accession>A0A4R3UIG3</accession>
<sequence length="62" mass="6864">MYQYDLMLFVPGHQQGGWLIDALAVTESSFAGQQIDGLIGRDVIDRGLLVYNGQAGHFTLCY</sequence>